<feature type="region of interest" description="Disordered" evidence="2">
    <location>
        <begin position="848"/>
        <end position="869"/>
    </location>
</feature>
<sequence>MSSIDVAGAVRNILGDSNLNSELSTALVSLASALDQLKKQQIQMKDQQDASTKELELVRRMSRTNWLLVINLPLPFGLSKGQALQRLFDNLNYSKPLFDSERDLLAAEILYVNKNGATCNMSGLAIHEMEGEISKDGAGQTAFHKHTDAKTQLSTNEPSNFKTSTERSKKLASSRRASDEAHDEERTAYTKEVELILTVSNSKISPATDPQACAEKLPKNQLSLSQWPAENEDEKECMGDQVKVVDCCEAEEDVYRSTYDMVMKGLAKWKIKSEELQRENEDFRILAASAEQTEKRLLKWKDEAEIVQDEAKALQILAATIDQMVQMWEHRMHALEKDNHLMREESMKAAEESQKFERLLDDSKRHEKDMALNLEKALEQNKMWKNVSDLLIEENEDLHHEMEDLNKRMADFDLFVKETEQRERRVLQKLQEAEQRSDAWKAKVQQVFDENERLQVLQYESTKKIAGLERELEKSRHREKKSTSDFEKMETLNLALGKLQQREQETTSKLNRAAEQTKNREKEMASLLQRNKILQRQLQDSSKKMKKVYYFLEKSQQHEKELSSALAETLQQKCGLKELVTFISQLNRLLLKQQQELTNKMKEHNLAHMKLEQREQRLSSALQQKQQISAIEAGQYSQYSPEDLKKLPEEGWSYVFFEEGDEGLHETENEFDIEELAYNFFDQVRADDFYDWDGGYEEEYSDSYGDEEELYEEEEYWNWYDLIEMTQDDFYINVDELRYGLDPDYEMEDSYANEQEGQYEMDFPEYIIGAAEKEAQSCYKAMRIWKKNKFGEIPNTAEKETCSDGNINIFTSNGLSSTITNRLLHHLLLRRLILDRSNYEVRNDCGHTSTYEQRRRQRKRNAGFRHGLW</sequence>
<feature type="coiled-coil region" evidence="1">
    <location>
        <begin position="388"/>
        <end position="450"/>
    </location>
</feature>
<feature type="region of interest" description="Disordered" evidence="2">
    <location>
        <begin position="145"/>
        <end position="186"/>
    </location>
</feature>
<feature type="coiled-coil region" evidence="1">
    <location>
        <begin position="583"/>
        <end position="614"/>
    </location>
</feature>
<feature type="compositionally biased region" description="Basic residues" evidence="2">
    <location>
        <begin position="855"/>
        <end position="869"/>
    </location>
</feature>
<feature type="coiled-coil region" evidence="1">
    <location>
        <begin position="20"/>
        <end position="50"/>
    </location>
</feature>
<comment type="caution">
    <text evidence="3">The sequence shown here is derived from an EMBL/GenBank/DDBJ whole genome shotgun (WGS) entry which is preliminary data.</text>
</comment>
<evidence type="ECO:0000256" key="2">
    <source>
        <dbReference type="SAM" id="MobiDB-lite"/>
    </source>
</evidence>
<dbReference type="Proteomes" id="UP001176961">
    <property type="component" value="Unassembled WGS sequence"/>
</dbReference>
<evidence type="ECO:0000313" key="3">
    <source>
        <dbReference type="EMBL" id="CAJ0593498.1"/>
    </source>
</evidence>
<evidence type="ECO:0000313" key="4">
    <source>
        <dbReference type="Proteomes" id="UP001176961"/>
    </source>
</evidence>
<keyword evidence="1" id="KW-0175">Coiled coil</keyword>
<reference evidence="3" key="1">
    <citation type="submission" date="2023-07" db="EMBL/GenBank/DDBJ databases">
        <authorList>
            <consortium name="CYATHOMIX"/>
        </authorList>
    </citation>
    <scope>NUCLEOTIDE SEQUENCE</scope>
    <source>
        <strain evidence="3">N/A</strain>
    </source>
</reference>
<proteinExistence type="predicted"/>
<evidence type="ECO:0000256" key="1">
    <source>
        <dbReference type="SAM" id="Coils"/>
    </source>
</evidence>
<dbReference type="EMBL" id="CATQJL010000112">
    <property type="protein sequence ID" value="CAJ0593498.1"/>
    <property type="molecule type" value="Genomic_DNA"/>
</dbReference>
<feature type="region of interest" description="Disordered" evidence="2">
    <location>
        <begin position="500"/>
        <end position="523"/>
    </location>
</feature>
<keyword evidence="4" id="KW-1185">Reference proteome</keyword>
<accession>A0AA36GJY2</accession>
<protein>
    <submittedName>
        <fullName evidence="3">Uncharacterized protein</fullName>
    </submittedName>
</protein>
<feature type="compositionally biased region" description="Polar residues" evidence="2">
    <location>
        <begin position="150"/>
        <end position="163"/>
    </location>
</feature>
<name>A0AA36GJY2_CYLNA</name>
<dbReference type="AlphaFoldDB" id="A0AA36GJY2"/>
<feature type="compositionally biased region" description="Basic and acidic residues" evidence="2">
    <location>
        <begin position="176"/>
        <end position="186"/>
    </location>
</feature>
<feature type="coiled-coil region" evidence="1">
    <location>
        <begin position="266"/>
        <end position="345"/>
    </location>
</feature>
<organism evidence="3 4">
    <name type="scientific">Cylicocyclus nassatus</name>
    <name type="common">Nematode worm</name>
    <dbReference type="NCBI Taxonomy" id="53992"/>
    <lineage>
        <taxon>Eukaryota</taxon>
        <taxon>Metazoa</taxon>
        <taxon>Ecdysozoa</taxon>
        <taxon>Nematoda</taxon>
        <taxon>Chromadorea</taxon>
        <taxon>Rhabditida</taxon>
        <taxon>Rhabditina</taxon>
        <taxon>Rhabditomorpha</taxon>
        <taxon>Strongyloidea</taxon>
        <taxon>Strongylidae</taxon>
        <taxon>Cylicocyclus</taxon>
    </lineage>
</organism>
<gene>
    <name evidence="3" type="ORF">CYNAS_LOCUS5481</name>
</gene>